<feature type="domain" description="C2H2-type" evidence="3">
    <location>
        <begin position="17"/>
        <end position="37"/>
    </location>
</feature>
<feature type="chain" id="PRO_5002430843" description="C2H2-type domain-containing protein" evidence="2">
    <location>
        <begin position="23"/>
        <end position="69"/>
    </location>
</feature>
<keyword evidence="2" id="KW-0732">Signal</keyword>
<proteinExistence type="predicted"/>
<dbReference type="InterPro" id="IPR013083">
    <property type="entry name" value="Znf_RING/FYVE/PHD"/>
</dbReference>
<evidence type="ECO:0000256" key="1">
    <source>
        <dbReference type="SAM" id="MobiDB-lite"/>
    </source>
</evidence>
<dbReference type="InterPro" id="IPR046349">
    <property type="entry name" value="C1-like_sf"/>
</dbReference>
<evidence type="ECO:0000256" key="2">
    <source>
        <dbReference type="SAM" id="SignalP"/>
    </source>
</evidence>
<dbReference type="SUPFAM" id="SSF57889">
    <property type="entry name" value="Cysteine-rich domain"/>
    <property type="match status" value="1"/>
</dbReference>
<dbReference type="GO" id="GO:0008270">
    <property type="term" value="F:zinc ion binding"/>
    <property type="evidence" value="ECO:0007669"/>
    <property type="project" value="InterPro"/>
</dbReference>
<feature type="region of interest" description="Disordered" evidence="1">
    <location>
        <begin position="47"/>
        <end position="69"/>
    </location>
</feature>
<feature type="compositionally biased region" description="Acidic residues" evidence="1">
    <location>
        <begin position="59"/>
        <end position="69"/>
    </location>
</feature>
<reference evidence="4" key="2">
    <citation type="journal article" date="2015" name="Fish Shellfish Immunol.">
        <title>Early steps in the European eel (Anguilla anguilla)-Vibrio vulnificus interaction in the gills: Role of the RtxA13 toxin.</title>
        <authorList>
            <person name="Callol A."/>
            <person name="Pajuelo D."/>
            <person name="Ebbesson L."/>
            <person name="Teles M."/>
            <person name="MacKenzie S."/>
            <person name="Amaro C."/>
        </authorList>
    </citation>
    <scope>NUCLEOTIDE SEQUENCE</scope>
</reference>
<accession>A0A0E9PUQ1</accession>
<protein>
    <recommendedName>
        <fullName evidence="3">C2H2-type domain-containing protein</fullName>
    </recommendedName>
</protein>
<organism evidence="4">
    <name type="scientific">Anguilla anguilla</name>
    <name type="common">European freshwater eel</name>
    <name type="synonym">Muraena anguilla</name>
    <dbReference type="NCBI Taxonomy" id="7936"/>
    <lineage>
        <taxon>Eukaryota</taxon>
        <taxon>Metazoa</taxon>
        <taxon>Chordata</taxon>
        <taxon>Craniata</taxon>
        <taxon>Vertebrata</taxon>
        <taxon>Euteleostomi</taxon>
        <taxon>Actinopterygii</taxon>
        <taxon>Neopterygii</taxon>
        <taxon>Teleostei</taxon>
        <taxon>Anguilliformes</taxon>
        <taxon>Anguillidae</taxon>
        <taxon>Anguilla</taxon>
    </lineage>
</organism>
<dbReference type="InterPro" id="IPR013087">
    <property type="entry name" value="Znf_C2H2_type"/>
</dbReference>
<evidence type="ECO:0000259" key="3">
    <source>
        <dbReference type="PROSITE" id="PS00028"/>
    </source>
</evidence>
<dbReference type="InterPro" id="IPR004595">
    <property type="entry name" value="TFIIH_C1-like_dom"/>
</dbReference>
<evidence type="ECO:0000313" key="4">
    <source>
        <dbReference type="EMBL" id="JAH08012.1"/>
    </source>
</evidence>
<dbReference type="GO" id="GO:0006281">
    <property type="term" value="P:DNA repair"/>
    <property type="evidence" value="ECO:0007669"/>
    <property type="project" value="InterPro"/>
</dbReference>
<name>A0A0E9PUQ1_ANGAN</name>
<feature type="signal peptide" evidence="2">
    <location>
        <begin position="1"/>
        <end position="22"/>
    </location>
</feature>
<dbReference type="SMART" id="SM01047">
    <property type="entry name" value="C1_4"/>
    <property type="match status" value="1"/>
</dbReference>
<dbReference type="Gene3D" id="3.30.40.10">
    <property type="entry name" value="Zinc/RING finger domain, C3HC4 (zinc finger)"/>
    <property type="match status" value="1"/>
</dbReference>
<reference evidence="4" key="1">
    <citation type="submission" date="2014-11" db="EMBL/GenBank/DDBJ databases">
        <authorList>
            <person name="Amaro Gonzalez C."/>
        </authorList>
    </citation>
    <scope>NUCLEOTIDE SEQUENCE</scope>
</reference>
<dbReference type="EMBL" id="GBXM01100565">
    <property type="protein sequence ID" value="JAH08012.1"/>
    <property type="molecule type" value="Transcribed_RNA"/>
</dbReference>
<dbReference type="AlphaFoldDB" id="A0A0E9PUQ1"/>
<sequence length="69" mass="7742">MAETSILCLFAHQVFICSLCNCAFCVECDIFIHEASHCCPLLYTHSERPLRPGGLTAEQVDDPLDPDWD</sequence>
<dbReference type="PROSITE" id="PS00028">
    <property type="entry name" value="ZINC_FINGER_C2H2_1"/>
    <property type="match status" value="1"/>
</dbReference>